<evidence type="ECO:0000313" key="5">
    <source>
        <dbReference type="Proteomes" id="UP000606193"/>
    </source>
</evidence>
<proteinExistence type="predicted"/>
<feature type="domain" description="N-acetyltransferase" evidence="3">
    <location>
        <begin position="5"/>
        <end position="152"/>
    </location>
</feature>
<sequence length="152" mass="17723">MNGKFTVRKSEEKDIVLLQNMIKGLAAYEKRPQDMTASQENLQYWLFEKKIATALIAQYNDEVIGYAIYYPVFGSFAAEGGVHLEDLFLCEEYRHGGLGKKFFSQIEEFVKQDGYNLIEWNCLGWNMPSIRFYNQIGAVQEHGRKYFSYICK</sequence>
<comment type="caution">
    <text evidence="4">The sequence shown here is derived from an EMBL/GenBank/DDBJ whole genome shotgun (WGS) entry which is preliminary data.</text>
</comment>
<keyword evidence="5" id="KW-1185">Reference proteome</keyword>
<dbReference type="PANTHER" id="PTHR10545:SF29">
    <property type="entry name" value="GH14572P-RELATED"/>
    <property type="match status" value="1"/>
</dbReference>
<dbReference type="InterPro" id="IPR051016">
    <property type="entry name" value="Diverse_Substrate_AcTransf"/>
</dbReference>
<dbReference type="CDD" id="cd04301">
    <property type="entry name" value="NAT_SF"/>
    <property type="match status" value="1"/>
</dbReference>
<protein>
    <submittedName>
        <fullName evidence="4">GNAT family N-acetyltransferase</fullName>
    </submittedName>
</protein>
<dbReference type="RefSeq" id="WP_249298108.1">
    <property type="nucleotide sequence ID" value="NZ_JACRSX010000013.1"/>
</dbReference>
<gene>
    <name evidence="4" type="ORF">H8704_09480</name>
</gene>
<dbReference type="Gene3D" id="3.40.630.30">
    <property type="match status" value="1"/>
</dbReference>
<evidence type="ECO:0000256" key="2">
    <source>
        <dbReference type="ARBA" id="ARBA00023315"/>
    </source>
</evidence>
<evidence type="ECO:0000313" key="4">
    <source>
        <dbReference type="EMBL" id="MBC8562853.1"/>
    </source>
</evidence>
<dbReference type="SUPFAM" id="SSF55729">
    <property type="entry name" value="Acyl-CoA N-acyltransferases (Nat)"/>
    <property type="match status" value="1"/>
</dbReference>
<organism evidence="4 5">
    <name type="scientific">Jutongia huaianensis</name>
    <dbReference type="NCBI Taxonomy" id="2763668"/>
    <lineage>
        <taxon>Bacteria</taxon>
        <taxon>Bacillati</taxon>
        <taxon>Bacillota</taxon>
        <taxon>Clostridia</taxon>
        <taxon>Lachnospirales</taxon>
        <taxon>Lachnospiraceae</taxon>
        <taxon>Jutongia</taxon>
    </lineage>
</organism>
<evidence type="ECO:0000256" key="1">
    <source>
        <dbReference type="ARBA" id="ARBA00022679"/>
    </source>
</evidence>
<keyword evidence="1" id="KW-0808">Transferase</keyword>
<dbReference type="InterPro" id="IPR000182">
    <property type="entry name" value="GNAT_dom"/>
</dbReference>
<keyword evidence="2" id="KW-0012">Acyltransferase</keyword>
<dbReference type="PANTHER" id="PTHR10545">
    <property type="entry name" value="DIAMINE N-ACETYLTRANSFERASE"/>
    <property type="match status" value="1"/>
</dbReference>
<dbReference type="Proteomes" id="UP000606193">
    <property type="component" value="Unassembled WGS sequence"/>
</dbReference>
<reference evidence="4 5" key="1">
    <citation type="submission" date="2020-08" db="EMBL/GenBank/DDBJ databases">
        <title>Genome public.</title>
        <authorList>
            <person name="Liu C."/>
            <person name="Sun Q."/>
        </authorList>
    </citation>
    <scope>NUCLEOTIDE SEQUENCE [LARGE SCALE GENOMIC DNA]</scope>
    <source>
        <strain evidence="4 5">NSJ-37</strain>
    </source>
</reference>
<dbReference type="InterPro" id="IPR016181">
    <property type="entry name" value="Acyl_CoA_acyltransferase"/>
</dbReference>
<accession>A0ABR7N4A9</accession>
<name>A0ABR7N4A9_9FIRM</name>
<dbReference type="EMBL" id="JACRSX010000013">
    <property type="protein sequence ID" value="MBC8562853.1"/>
    <property type="molecule type" value="Genomic_DNA"/>
</dbReference>
<dbReference type="PROSITE" id="PS51186">
    <property type="entry name" value="GNAT"/>
    <property type="match status" value="1"/>
</dbReference>
<dbReference type="Pfam" id="PF00583">
    <property type="entry name" value="Acetyltransf_1"/>
    <property type="match status" value="1"/>
</dbReference>
<evidence type="ECO:0000259" key="3">
    <source>
        <dbReference type="PROSITE" id="PS51186"/>
    </source>
</evidence>